<comment type="caution">
    <text evidence="2">The sequence shown here is derived from an EMBL/GenBank/DDBJ whole genome shotgun (WGS) entry which is preliminary data.</text>
</comment>
<name>A0ABP0P4B6_9DINO</name>
<sequence>MADPREHGELRAERERVDAASADAAQRLREKVMCGLSCKEAEWLLDGNFRSNDEVGSSLRLAWDCAVRLEAQLGEADRPWEERNRWLQDLAAERNQLEQQKQELEALLLTSKLQVQTACATASGFQASRLAEVLEANVAFRQRCEHLGSQLEAVVHTARRSLRLLGERPDVRPESEAAGMARRWRLEFDAASDVAEAMLRSLRHPEAPAGVASSSLEHALDHTWRFLLELIGLFERVEDSLTSDQQTEAASWFCEEGKGGEFVPMFLTH</sequence>
<reference evidence="2 3" key="1">
    <citation type="submission" date="2024-02" db="EMBL/GenBank/DDBJ databases">
        <authorList>
            <person name="Chen Y."/>
            <person name="Shah S."/>
            <person name="Dougan E. K."/>
            <person name="Thang M."/>
            <person name="Chan C."/>
        </authorList>
    </citation>
    <scope>NUCLEOTIDE SEQUENCE [LARGE SCALE GENOMIC DNA]</scope>
</reference>
<organism evidence="2 3">
    <name type="scientific">Durusdinium trenchii</name>
    <dbReference type="NCBI Taxonomy" id="1381693"/>
    <lineage>
        <taxon>Eukaryota</taxon>
        <taxon>Sar</taxon>
        <taxon>Alveolata</taxon>
        <taxon>Dinophyceae</taxon>
        <taxon>Suessiales</taxon>
        <taxon>Symbiodiniaceae</taxon>
        <taxon>Durusdinium</taxon>
    </lineage>
</organism>
<proteinExistence type="predicted"/>
<evidence type="ECO:0000313" key="2">
    <source>
        <dbReference type="EMBL" id="CAK9070887.1"/>
    </source>
</evidence>
<gene>
    <name evidence="2" type="ORF">CCMP2556_LOCUS34886</name>
</gene>
<feature type="coiled-coil region" evidence="1">
    <location>
        <begin position="83"/>
        <end position="114"/>
    </location>
</feature>
<evidence type="ECO:0000256" key="1">
    <source>
        <dbReference type="SAM" id="Coils"/>
    </source>
</evidence>
<keyword evidence="3" id="KW-1185">Reference proteome</keyword>
<dbReference type="EMBL" id="CAXAMN010022570">
    <property type="protein sequence ID" value="CAK9070887.1"/>
    <property type="molecule type" value="Genomic_DNA"/>
</dbReference>
<protein>
    <submittedName>
        <fullName evidence="2">Uncharacterized protein</fullName>
    </submittedName>
</protein>
<accession>A0ABP0P4B6</accession>
<keyword evidence="1" id="KW-0175">Coiled coil</keyword>
<evidence type="ECO:0000313" key="3">
    <source>
        <dbReference type="Proteomes" id="UP001642484"/>
    </source>
</evidence>
<dbReference type="Proteomes" id="UP001642484">
    <property type="component" value="Unassembled WGS sequence"/>
</dbReference>